<protein>
    <submittedName>
        <fullName evidence="1">Uncharacterized protein</fullName>
    </submittedName>
</protein>
<evidence type="ECO:0000313" key="2">
    <source>
        <dbReference type="Proteomes" id="UP001396334"/>
    </source>
</evidence>
<organism evidence="1 2">
    <name type="scientific">Hibiscus sabdariffa</name>
    <name type="common">roselle</name>
    <dbReference type="NCBI Taxonomy" id="183260"/>
    <lineage>
        <taxon>Eukaryota</taxon>
        <taxon>Viridiplantae</taxon>
        <taxon>Streptophyta</taxon>
        <taxon>Embryophyta</taxon>
        <taxon>Tracheophyta</taxon>
        <taxon>Spermatophyta</taxon>
        <taxon>Magnoliopsida</taxon>
        <taxon>eudicotyledons</taxon>
        <taxon>Gunneridae</taxon>
        <taxon>Pentapetalae</taxon>
        <taxon>rosids</taxon>
        <taxon>malvids</taxon>
        <taxon>Malvales</taxon>
        <taxon>Malvaceae</taxon>
        <taxon>Malvoideae</taxon>
        <taxon>Hibiscus</taxon>
    </lineage>
</organism>
<evidence type="ECO:0000313" key="1">
    <source>
        <dbReference type="EMBL" id="KAK8974196.1"/>
    </source>
</evidence>
<reference evidence="1 2" key="1">
    <citation type="journal article" date="2024" name="G3 (Bethesda)">
        <title>Genome assembly of Hibiscus sabdariffa L. provides insights into metabolisms of medicinal natural products.</title>
        <authorList>
            <person name="Kim T."/>
        </authorList>
    </citation>
    <scope>NUCLEOTIDE SEQUENCE [LARGE SCALE GENOMIC DNA]</scope>
    <source>
        <strain evidence="1">TK-2024</strain>
        <tissue evidence="1">Old leaves</tissue>
    </source>
</reference>
<accession>A0ABR2NDE8</accession>
<proteinExistence type="predicted"/>
<comment type="caution">
    <text evidence="1">The sequence shown here is derived from an EMBL/GenBank/DDBJ whole genome shotgun (WGS) entry which is preliminary data.</text>
</comment>
<sequence>MPEFSRGGRNNGMEWNSYDVCWFCVFPSLHLLQQVARLRLLLKPTDHSRRGLAASVPRDQENGVAVACPRQRDGPGILGGVGGGAVGEIKMESWFYHDIEV</sequence>
<name>A0ABR2NDE8_9ROSI</name>
<dbReference type="EMBL" id="JBBPBN010000171">
    <property type="protein sequence ID" value="KAK8974196.1"/>
    <property type="molecule type" value="Genomic_DNA"/>
</dbReference>
<keyword evidence="2" id="KW-1185">Reference proteome</keyword>
<dbReference type="Proteomes" id="UP001396334">
    <property type="component" value="Unassembled WGS sequence"/>
</dbReference>
<gene>
    <name evidence="1" type="ORF">V6N11_034568</name>
</gene>